<evidence type="ECO:0000256" key="5">
    <source>
        <dbReference type="ARBA" id="ARBA00023136"/>
    </source>
</evidence>
<evidence type="ECO:0000256" key="4">
    <source>
        <dbReference type="ARBA" id="ARBA00022989"/>
    </source>
</evidence>
<keyword evidence="3 6" id="KW-0812">Transmembrane</keyword>
<evidence type="ECO:0000256" key="3">
    <source>
        <dbReference type="ARBA" id="ARBA00022692"/>
    </source>
</evidence>
<feature type="transmembrane region" description="Helical" evidence="6">
    <location>
        <begin position="146"/>
        <end position="164"/>
    </location>
</feature>
<accession>A0A412Z6G3</accession>
<feature type="transmembrane region" description="Helical" evidence="6">
    <location>
        <begin position="62"/>
        <end position="79"/>
    </location>
</feature>
<comment type="caution">
    <text evidence="7">The sequence shown here is derived from an EMBL/GenBank/DDBJ whole genome shotgun (WGS) entry which is preliminary data.</text>
</comment>
<dbReference type="Pfam" id="PF02653">
    <property type="entry name" value="BPD_transp_2"/>
    <property type="match status" value="1"/>
</dbReference>
<dbReference type="AlphaFoldDB" id="A0A412Z6G3"/>
<feature type="transmembrane region" description="Helical" evidence="6">
    <location>
        <begin position="196"/>
        <end position="214"/>
    </location>
</feature>
<organism evidence="7 8">
    <name type="scientific">Enterocloster bolteae</name>
    <dbReference type="NCBI Taxonomy" id="208479"/>
    <lineage>
        <taxon>Bacteria</taxon>
        <taxon>Bacillati</taxon>
        <taxon>Bacillota</taxon>
        <taxon>Clostridia</taxon>
        <taxon>Lachnospirales</taxon>
        <taxon>Lachnospiraceae</taxon>
        <taxon>Enterocloster</taxon>
    </lineage>
</organism>
<dbReference type="CDD" id="cd06580">
    <property type="entry name" value="TM_PBP1_transp_TpRbsC_like"/>
    <property type="match status" value="1"/>
</dbReference>
<dbReference type="RefSeq" id="WP_117625790.1">
    <property type="nucleotide sequence ID" value="NZ_CAUHGS010000004.1"/>
</dbReference>
<evidence type="ECO:0000256" key="6">
    <source>
        <dbReference type="SAM" id="Phobius"/>
    </source>
</evidence>
<keyword evidence="5 6" id="KW-0472">Membrane</keyword>
<evidence type="ECO:0000313" key="7">
    <source>
        <dbReference type="EMBL" id="RGV75584.1"/>
    </source>
</evidence>
<gene>
    <name evidence="7" type="ORF">DWW02_14910</name>
</gene>
<feature type="transmembrane region" description="Helical" evidence="6">
    <location>
        <begin position="244"/>
        <end position="264"/>
    </location>
</feature>
<name>A0A412Z6G3_9FIRM</name>
<dbReference type="GO" id="GO:0022857">
    <property type="term" value="F:transmembrane transporter activity"/>
    <property type="evidence" value="ECO:0007669"/>
    <property type="project" value="InterPro"/>
</dbReference>
<feature type="transmembrane region" description="Helical" evidence="6">
    <location>
        <begin position="114"/>
        <end position="134"/>
    </location>
</feature>
<evidence type="ECO:0000256" key="1">
    <source>
        <dbReference type="ARBA" id="ARBA00004651"/>
    </source>
</evidence>
<feature type="transmembrane region" description="Helical" evidence="6">
    <location>
        <begin position="91"/>
        <end position="108"/>
    </location>
</feature>
<reference evidence="7 8" key="1">
    <citation type="submission" date="2018-08" db="EMBL/GenBank/DDBJ databases">
        <title>A genome reference for cultivated species of the human gut microbiota.</title>
        <authorList>
            <person name="Zou Y."/>
            <person name="Xue W."/>
            <person name="Luo G."/>
        </authorList>
    </citation>
    <scope>NUCLEOTIDE SEQUENCE [LARGE SCALE GENOMIC DNA]</scope>
    <source>
        <strain evidence="7 8">AF14-18</strain>
    </source>
</reference>
<dbReference type="InterPro" id="IPR001851">
    <property type="entry name" value="ABC_transp_permease"/>
</dbReference>
<feature type="transmembrane region" description="Helical" evidence="6">
    <location>
        <begin position="296"/>
        <end position="313"/>
    </location>
</feature>
<sequence length="362" mass="38454">MNNQNQKIQGCVFSSKSVLPVAIMLAFLSGALLLGFSGYSPVAAYGALLRGSFGNVNSVAEVLLKTTPLLLAALGLTISNRANVISIGAEGQIFLGAMGAAAVGLFMGPLPAVLAIPLCMLAGVIIGALWGGFAGWLKVKMNANEIIVTLMMNYIAIEMVRYLVNGPWRDPNSVEPFSAQITPGAWMPVLVPRTRLHIGLLIALAMVVVFWWILRRTTLGYQFTVCGSNPRAAEANGINGKRMIVLSMLISGGMAGLAGAIELMGVHHRLIEEVSPNYGFTAIIIAVLGRGKPVRVLFAAFFFAVLTVGADGMRRSMGIPVALGTILQALVLLFALGSEIYEQRLLTKEKIQMLAALQEGGK</sequence>
<feature type="transmembrane region" description="Helical" evidence="6">
    <location>
        <begin position="21"/>
        <end position="42"/>
    </location>
</feature>
<feature type="transmembrane region" description="Helical" evidence="6">
    <location>
        <begin position="319"/>
        <end position="341"/>
    </location>
</feature>
<proteinExistence type="predicted"/>
<feature type="transmembrane region" description="Helical" evidence="6">
    <location>
        <begin position="270"/>
        <end position="289"/>
    </location>
</feature>
<evidence type="ECO:0000313" key="8">
    <source>
        <dbReference type="Proteomes" id="UP000284543"/>
    </source>
</evidence>
<dbReference type="EMBL" id="QRZM01000005">
    <property type="protein sequence ID" value="RGV75584.1"/>
    <property type="molecule type" value="Genomic_DNA"/>
</dbReference>
<keyword evidence="4 6" id="KW-1133">Transmembrane helix</keyword>
<dbReference type="PANTHER" id="PTHR47089">
    <property type="entry name" value="ABC TRANSPORTER, PERMEASE PROTEIN"/>
    <property type="match status" value="1"/>
</dbReference>
<dbReference type="PANTHER" id="PTHR47089:SF1">
    <property type="entry name" value="GUANOSINE ABC TRANSPORTER PERMEASE PROTEIN NUPP"/>
    <property type="match status" value="1"/>
</dbReference>
<protein>
    <submittedName>
        <fullName evidence="7">ABC transporter permease</fullName>
    </submittedName>
</protein>
<dbReference type="GO" id="GO:0005886">
    <property type="term" value="C:plasma membrane"/>
    <property type="evidence" value="ECO:0007669"/>
    <property type="project" value="UniProtKB-SubCell"/>
</dbReference>
<keyword evidence="2" id="KW-1003">Cell membrane</keyword>
<comment type="subcellular location">
    <subcellularLocation>
        <location evidence="1">Cell membrane</location>
        <topology evidence="1">Multi-pass membrane protein</topology>
    </subcellularLocation>
</comment>
<dbReference type="Proteomes" id="UP000284543">
    <property type="component" value="Unassembled WGS sequence"/>
</dbReference>
<evidence type="ECO:0000256" key="2">
    <source>
        <dbReference type="ARBA" id="ARBA00022475"/>
    </source>
</evidence>